<proteinExistence type="evidence at transcript level"/>
<evidence type="ECO:0000256" key="6">
    <source>
        <dbReference type="ARBA" id="ARBA00039084"/>
    </source>
</evidence>
<evidence type="ECO:0000256" key="8">
    <source>
        <dbReference type="PIRSR" id="PIRSR604294-1"/>
    </source>
</evidence>
<keyword evidence="4" id="KW-0560">Oxidoreductase</keyword>
<keyword evidence="5 8" id="KW-0408">Iron</keyword>
<dbReference type="EMBL" id="JF810008">
    <property type="protein sequence ID" value="AFI78786.1"/>
    <property type="molecule type" value="mRNA"/>
</dbReference>
<dbReference type="GO" id="GO:0016121">
    <property type="term" value="P:carotene catabolic process"/>
    <property type="evidence" value="ECO:0007669"/>
    <property type="project" value="TreeGrafter"/>
</dbReference>
<feature type="binding site" evidence="8">
    <location>
        <position position="251"/>
    </location>
    <ligand>
        <name>Fe cation</name>
        <dbReference type="ChEBI" id="CHEBI:24875"/>
        <note>catalytic</note>
    </ligand>
</feature>
<protein>
    <recommendedName>
        <fullName evidence="6">carotenoid 9,10-dioxygenase</fullName>
        <ecNumber evidence="6">1.14.99.n4</ecNumber>
    </recommendedName>
</protein>
<evidence type="ECO:0000256" key="5">
    <source>
        <dbReference type="ARBA" id="ARBA00023004"/>
    </source>
</evidence>
<feature type="binding site" evidence="8">
    <location>
        <position position="178"/>
    </location>
    <ligand>
        <name>Fe cation</name>
        <dbReference type="ChEBI" id="CHEBI:24875"/>
        <note>catalytic</note>
    </ligand>
</feature>
<evidence type="ECO:0000256" key="7">
    <source>
        <dbReference type="ARBA" id="ARBA00048709"/>
    </source>
</evidence>
<dbReference type="InterPro" id="IPR004294">
    <property type="entry name" value="Carotenoid_Oase"/>
</dbReference>
<evidence type="ECO:0000256" key="4">
    <source>
        <dbReference type="ARBA" id="ARBA00023002"/>
    </source>
</evidence>
<name>I6PFE7_COLOB</name>
<evidence type="ECO:0000256" key="3">
    <source>
        <dbReference type="ARBA" id="ARBA00022964"/>
    </source>
</evidence>
<evidence type="ECO:0000256" key="1">
    <source>
        <dbReference type="ARBA" id="ARBA00006787"/>
    </source>
</evidence>
<comment type="similarity">
    <text evidence="1">Belongs to the carotenoid oxygenase family.</text>
</comment>
<feature type="binding site" evidence="8">
    <location>
        <position position="443"/>
    </location>
    <ligand>
        <name>Fe cation</name>
        <dbReference type="ChEBI" id="CHEBI:24875"/>
        <note>catalytic</note>
    </ligand>
</feature>
<evidence type="ECO:0000256" key="2">
    <source>
        <dbReference type="ARBA" id="ARBA00022723"/>
    </source>
</evidence>
<evidence type="ECO:0000313" key="9">
    <source>
        <dbReference type="EMBL" id="AFI78786.1"/>
    </source>
</evidence>
<keyword evidence="3 9" id="KW-0223">Dioxygenase</keyword>
<dbReference type="PANTHER" id="PTHR10543">
    <property type="entry name" value="BETA-CAROTENE DIOXYGENASE"/>
    <property type="match status" value="1"/>
</dbReference>
<comment type="cofactor">
    <cofactor evidence="8">
        <name>Fe(2+)</name>
        <dbReference type="ChEBI" id="CHEBI:29033"/>
    </cofactor>
    <text evidence="8">Binds 1 Fe(2+) ion per subunit.</text>
</comment>
<dbReference type="GO" id="GO:0010436">
    <property type="term" value="F:carotenoid dioxygenase activity"/>
    <property type="evidence" value="ECO:0007669"/>
    <property type="project" value="TreeGrafter"/>
</dbReference>
<feature type="binding site" evidence="8">
    <location>
        <position position="123"/>
    </location>
    <ligand>
        <name>Fe cation</name>
        <dbReference type="ChEBI" id="CHEBI:24875"/>
        <note>catalytic</note>
    </ligand>
</feature>
<comment type="catalytic activity">
    <reaction evidence="7">
        <text>all-trans-zeaxanthin + 2 O2 = 4,9-dimethyldodeca-2,4,6,8,10-pentaenedial + 2 (3R)-hydroxy-beta-ionone</text>
        <dbReference type="Rhea" id="RHEA:26393"/>
        <dbReference type="ChEBI" id="CHEBI:15379"/>
        <dbReference type="ChEBI" id="CHEBI:27547"/>
        <dbReference type="ChEBI" id="CHEBI:53171"/>
        <dbReference type="ChEBI" id="CHEBI:53173"/>
        <dbReference type="EC" id="1.14.99.n4"/>
    </reaction>
</comment>
<organism evidence="9">
    <name type="scientific">Coleochaete orbicularis</name>
    <name type="common">Charophycean green alga</name>
    <dbReference type="NCBI Taxonomy" id="3124"/>
    <lineage>
        <taxon>Eukaryota</taxon>
        <taxon>Viridiplantae</taxon>
        <taxon>Streptophyta</taxon>
        <taxon>Coleochaetophyceae</taxon>
        <taxon>Coleochaetales</taxon>
        <taxon>Coleochaetaceae</taxon>
        <taxon>Coleochaete</taxon>
    </lineage>
</organism>
<sequence length="457" mass="51465">FLDGDGMISSIAIKDGKAYFRNKFVRTPGFVEEEKDNSFKFLSIFTEEDPRPQHSGKPTWQHRLMDDIFAGPPTLKNNGAYNAWYWGDSLVAVDFGKPHGLSKTNMDTIGAVDEFSSDNYTAHSRILAEPGTGELRLVTFSPYVDWAKQKTTVTFAEWNEAGKKVKESVFEFRAAYFHDMVVTDNWYILFDCPIKMDIMKTFVGYPMGKHSLGDTISADHSRPPLFRMFPRREGLKPMEIPVEGLHCYAYHHVNGFDVEGGDKVIFDTCTWDRFNLYFKDIVEPDGRDYFPRTKLSRFEIDLKAGVAKHSVINERPCEYPTVAPSVSGRPYRHSYMSTSAAVDGEINGPMQALTKVSLTELSSSCRTTKESTWYPGKRRFVGEPLFVARPGSDGTVEDDGWLMVLVHDSEIEGTLVAIMDAQAVEDGPLALLKLPTYVPMGVHGSWTDSYILGPCEN</sequence>
<dbReference type="GO" id="GO:0046872">
    <property type="term" value="F:metal ion binding"/>
    <property type="evidence" value="ECO:0007669"/>
    <property type="project" value="UniProtKB-KW"/>
</dbReference>
<dbReference type="EC" id="1.14.99.n4" evidence="6"/>
<dbReference type="Pfam" id="PF03055">
    <property type="entry name" value="RPE65"/>
    <property type="match status" value="1"/>
</dbReference>
<dbReference type="PANTHER" id="PTHR10543:SF89">
    <property type="entry name" value="CAROTENOID 9,10(9',10')-CLEAVAGE DIOXYGENASE 1"/>
    <property type="match status" value="1"/>
</dbReference>
<dbReference type="AlphaFoldDB" id="I6PFE7"/>
<keyword evidence="2 8" id="KW-0479">Metal-binding</keyword>
<accession>I6PFE7</accession>
<feature type="non-terminal residue" evidence="9">
    <location>
        <position position="1"/>
    </location>
</feature>
<reference evidence="9" key="1">
    <citation type="journal article" date="2012" name="New Phytol.">
        <title>Origin of strigolactones in the green lineage.</title>
        <authorList>
            <person name="Delaux P.-M."/>
            <person name="Xie X."/>
            <person name="Timme R.E."/>
            <person name="Puech-Pages V."/>
            <person name="Dunand C."/>
            <person name="Lecompte E."/>
            <person name="Delwiche C.F."/>
            <person name="Yoneyama K."/>
            <person name="Becard G."/>
            <person name="Sejalon-Delmas N."/>
        </authorList>
    </citation>
    <scope>NUCLEOTIDE SEQUENCE</scope>
    <source>
        <strain evidence="9">UTEX 2651</strain>
    </source>
</reference>
<gene>
    <name evidence="9" type="primary">CCD7</name>
</gene>